<dbReference type="InterPro" id="IPR041359">
    <property type="entry name" value="MetOD1"/>
</dbReference>
<evidence type="ECO:0000313" key="2">
    <source>
        <dbReference type="EMBL" id="RJL33195.1"/>
    </source>
</evidence>
<sequence>MSGVESLDLGYERDGFMRALIRELAGTLEEIVGVEEAAGYISLVSQRTGDAVNERYLKALAVDKIDREQIADVLVDLKRRIQGDFYVIEESDEKIVLGNRACPFGEEVRGRDSMCMLTSNMFGVIAAQNLGYAKVELRQTIARGAASCRVAVYLRTTEEAARAPGREYYGDLSETEPVGR</sequence>
<gene>
    <name evidence="2" type="ORF">D5H75_10150</name>
</gene>
<dbReference type="Proteomes" id="UP000265768">
    <property type="component" value="Unassembled WGS sequence"/>
</dbReference>
<feature type="domain" description="Metanogen output" evidence="1">
    <location>
        <begin position="21"/>
        <end position="152"/>
    </location>
</feature>
<organism evidence="2 3">
    <name type="scientific">Bailinhaonella thermotolerans</name>
    <dbReference type="NCBI Taxonomy" id="1070861"/>
    <lineage>
        <taxon>Bacteria</taxon>
        <taxon>Bacillati</taxon>
        <taxon>Actinomycetota</taxon>
        <taxon>Actinomycetes</taxon>
        <taxon>Streptosporangiales</taxon>
        <taxon>Streptosporangiaceae</taxon>
        <taxon>Bailinhaonella</taxon>
    </lineage>
</organism>
<dbReference type="OrthoDB" id="4350801at2"/>
<reference evidence="2 3" key="1">
    <citation type="submission" date="2018-09" db="EMBL/GenBank/DDBJ databases">
        <title>YIM 75507 draft genome.</title>
        <authorList>
            <person name="Tang S."/>
            <person name="Feng Y."/>
        </authorList>
    </citation>
    <scope>NUCLEOTIDE SEQUENCE [LARGE SCALE GENOMIC DNA]</scope>
    <source>
        <strain evidence="2 3">YIM 75507</strain>
    </source>
</reference>
<dbReference type="Pfam" id="PF18546">
    <property type="entry name" value="MetOD1"/>
    <property type="match status" value="1"/>
</dbReference>
<evidence type="ECO:0000259" key="1">
    <source>
        <dbReference type="Pfam" id="PF18546"/>
    </source>
</evidence>
<proteinExistence type="predicted"/>
<accession>A0A3A4AUF1</accession>
<evidence type="ECO:0000313" key="3">
    <source>
        <dbReference type="Proteomes" id="UP000265768"/>
    </source>
</evidence>
<keyword evidence="3" id="KW-1185">Reference proteome</keyword>
<dbReference type="EMBL" id="QZEY01000003">
    <property type="protein sequence ID" value="RJL33195.1"/>
    <property type="molecule type" value="Genomic_DNA"/>
</dbReference>
<protein>
    <submittedName>
        <fullName evidence="2">Transcriptional regulator</fullName>
    </submittedName>
</protein>
<dbReference type="RefSeq" id="WP_119926155.1">
    <property type="nucleotide sequence ID" value="NZ_QZEY01000003.1"/>
</dbReference>
<name>A0A3A4AUF1_9ACTN</name>
<dbReference type="AlphaFoldDB" id="A0A3A4AUF1"/>
<comment type="caution">
    <text evidence="2">The sequence shown here is derived from an EMBL/GenBank/DDBJ whole genome shotgun (WGS) entry which is preliminary data.</text>
</comment>